<sequence>MRLVRFNAPKGELKGFDKYHTEIFKQVLSGDSIELNLTKTNYYTYNGVKFCVCDGLGELDFRDYPNNVDFSLLKLRVLSDFLIESIEPTKESEKTLLNEFLRIYDLNISKGVYYLDPPYFKELEKELCLC</sequence>
<organism evidence="1 2">
    <name type="scientific">Helicobacter cetorum (strain ATCC BAA-540 / CCUG 52418 / MIT 99-5656)</name>
    <dbReference type="NCBI Taxonomy" id="1163745"/>
    <lineage>
        <taxon>Bacteria</taxon>
        <taxon>Pseudomonadati</taxon>
        <taxon>Campylobacterota</taxon>
        <taxon>Epsilonproteobacteria</taxon>
        <taxon>Campylobacterales</taxon>
        <taxon>Helicobacteraceae</taxon>
        <taxon>Helicobacter</taxon>
    </lineage>
</organism>
<dbReference type="Proteomes" id="UP000005013">
    <property type="component" value="Chromosome"/>
</dbReference>
<dbReference type="STRING" id="1163745.HCD_02455"/>
<dbReference type="OrthoDB" id="5330073at2"/>
<accession>I0ERE2</accession>
<evidence type="ECO:0000313" key="1">
    <source>
        <dbReference type="EMBL" id="AFI05511.1"/>
    </source>
</evidence>
<reference evidence="1 2" key="1">
    <citation type="journal article" date="2013" name="PLoS ONE">
        <title>Sequence Divergence and Conservation in Genomes ofHelicobacter cetorum Strains from a Dolphin and a Whale.</title>
        <authorList>
            <person name="Kersulyte D."/>
            <person name="Rossi M."/>
            <person name="Berg D.E."/>
        </authorList>
    </citation>
    <scope>NUCLEOTIDE SEQUENCE [LARGE SCALE GENOMIC DNA]</scope>
    <source>
        <strain evidence="1 2">MIT 99-5656</strain>
    </source>
</reference>
<name>I0ERE2_HELCM</name>
<dbReference type="AlphaFoldDB" id="I0ERE2"/>
<protein>
    <submittedName>
        <fullName evidence="1">Uncharacterized protein</fullName>
    </submittedName>
</protein>
<proteinExistence type="predicted"/>
<dbReference type="HOGENOM" id="CLU_156498_0_0_7"/>
<dbReference type="RefSeq" id="WP_014659030.1">
    <property type="nucleotide sequence ID" value="NC_017735.1"/>
</dbReference>
<dbReference type="EMBL" id="CP003481">
    <property type="protein sequence ID" value="AFI05511.1"/>
    <property type="molecule type" value="Genomic_DNA"/>
</dbReference>
<gene>
    <name evidence="1" type="ordered locus">HCD_02455</name>
</gene>
<dbReference type="KEGG" id="hcm:HCD_02455"/>
<keyword evidence="2" id="KW-1185">Reference proteome</keyword>
<evidence type="ECO:0000313" key="2">
    <source>
        <dbReference type="Proteomes" id="UP000005013"/>
    </source>
</evidence>
<dbReference type="PATRIC" id="fig|1163745.3.peg.519"/>